<gene>
    <name evidence="6" type="ORF">FIESC28_02766</name>
</gene>
<evidence type="ECO:0000256" key="1">
    <source>
        <dbReference type="ARBA" id="ARBA00004141"/>
    </source>
</evidence>
<evidence type="ECO:0000256" key="5">
    <source>
        <dbReference type="SAM" id="Phobius"/>
    </source>
</evidence>
<accession>A0A366S6G3</accession>
<reference evidence="6 7" key="1">
    <citation type="submission" date="2018-06" db="EMBL/GenBank/DDBJ databases">
        <title>Fusarium incarnatum-equiseti species complex species 28.</title>
        <authorList>
            <person name="Gardiner D.M."/>
        </authorList>
    </citation>
    <scope>NUCLEOTIDE SEQUENCE [LARGE SCALE GENOMIC DNA]</scope>
    <source>
        <strain evidence="6 7">FIESC_28</strain>
    </source>
</reference>
<dbReference type="Proteomes" id="UP000253153">
    <property type="component" value="Unassembled WGS sequence"/>
</dbReference>
<dbReference type="Pfam" id="PF01544">
    <property type="entry name" value="CorA"/>
    <property type="match status" value="1"/>
</dbReference>
<evidence type="ECO:0000256" key="4">
    <source>
        <dbReference type="ARBA" id="ARBA00023136"/>
    </source>
</evidence>
<dbReference type="GO" id="GO:0016020">
    <property type="term" value="C:membrane"/>
    <property type="evidence" value="ECO:0007669"/>
    <property type="project" value="UniProtKB-SubCell"/>
</dbReference>
<keyword evidence="4 5" id="KW-0472">Membrane</keyword>
<dbReference type="InterPro" id="IPR045863">
    <property type="entry name" value="CorA_TM1_TM2"/>
</dbReference>
<dbReference type="AlphaFoldDB" id="A0A366S6G3"/>
<dbReference type="InterPro" id="IPR002523">
    <property type="entry name" value="MgTranspt_CorA/ZnTranspt_ZntB"/>
</dbReference>
<dbReference type="OrthoDB" id="5428055at2759"/>
<keyword evidence="3 5" id="KW-1133">Transmembrane helix</keyword>
<feature type="transmembrane region" description="Helical" evidence="5">
    <location>
        <begin position="407"/>
        <end position="425"/>
    </location>
</feature>
<dbReference type="EMBL" id="QKXC01000058">
    <property type="protein sequence ID" value="RBR24276.1"/>
    <property type="molecule type" value="Genomic_DNA"/>
</dbReference>
<protein>
    <submittedName>
        <fullName evidence="6">Uncharacterized protein</fullName>
    </submittedName>
</protein>
<feature type="transmembrane region" description="Helical" evidence="5">
    <location>
        <begin position="437"/>
        <end position="457"/>
    </location>
</feature>
<keyword evidence="7" id="KW-1185">Reference proteome</keyword>
<dbReference type="RefSeq" id="XP_031018867.1">
    <property type="nucleotide sequence ID" value="XM_031156915.1"/>
</dbReference>
<dbReference type="Gene3D" id="1.20.58.340">
    <property type="entry name" value="Magnesium transport protein CorA, transmembrane region"/>
    <property type="match status" value="1"/>
</dbReference>
<keyword evidence="2 5" id="KW-0812">Transmembrane</keyword>
<comment type="subcellular location">
    <subcellularLocation>
        <location evidence="1">Membrane</location>
        <topology evidence="1">Multi-pass membrane protein</topology>
    </subcellularLocation>
</comment>
<name>A0A366S6G3_9HYPO</name>
<evidence type="ECO:0000256" key="2">
    <source>
        <dbReference type="ARBA" id="ARBA00022692"/>
    </source>
</evidence>
<proteinExistence type="predicted"/>
<dbReference type="GeneID" id="41992211"/>
<evidence type="ECO:0000256" key="3">
    <source>
        <dbReference type="ARBA" id="ARBA00022989"/>
    </source>
</evidence>
<sequence length="491" mass="55840">MNPGKDHKSYIDYVNLRAQSNPCINGLERYLQQPATRSSDVVYIDYPTEQSSPELQPIRAESDKITNLIDTLSRATITRLILIEDISPQLISLVGNRLDIDPLFFADYVNTSFENIELAPPPPSLAILPSLLSQRGYLHLHYQQVLDLGEAGVLEDAAYALKTDANVTRNIRRLVPLSGKQLALARATCSLFIKSIGSSSICLILVDRPIRSAIEGLGTQSQKSYPAQHLHGGFEDVATSHTPASSTHKWSRDSMLDSLTYYLRHQKQEGSTSMFMSIMNFAYYPIRIVLSEWNLYMHLISRFSKHYEYSLQDITSRLHGEDIVDLQRWRRRLKQSRHKLSIIAEFVEQHGDGETAWKMVLKDINYLQSQFQDYGQSLEQMVTVATTMIQLLESRRSILEAVSVRRLTYIALVFAPLAWVASLFSMEDAYLPGNDRFWVYFATALPLIVIVILLSTLEWDGVRRLFRQGWKSSIGDFTARSKSNAIKPDVV</sequence>
<evidence type="ECO:0000313" key="7">
    <source>
        <dbReference type="Proteomes" id="UP000253153"/>
    </source>
</evidence>
<comment type="caution">
    <text evidence="6">The sequence shown here is derived from an EMBL/GenBank/DDBJ whole genome shotgun (WGS) entry which is preliminary data.</text>
</comment>
<evidence type="ECO:0000313" key="6">
    <source>
        <dbReference type="EMBL" id="RBR24276.1"/>
    </source>
</evidence>
<organism evidence="6 7">
    <name type="scientific">Fusarium coffeatum</name>
    <dbReference type="NCBI Taxonomy" id="231269"/>
    <lineage>
        <taxon>Eukaryota</taxon>
        <taxon>Fungi</taxon>
        <taxon>Dikarya</taxon>
        <taxon>Ascomycota</taxon>
        <taxon>Pezizomycotina</taxon>
        <taxon>Sordariomycetes</taxon>
        <taxon>Hypocreomycetidae</taxon>
        <taxon>Hypocreales</taxon>
        <taxon>Nectriaceae</taxon>
        <taxon>Fusarium</taxon>
        <taxon>Fusarium incarnatum-equiseti species complex</taxon>
    </lineage>
</organism>
<dbReference type="SUPFAM" id="SSF144083">
    <property type="entry name" value="Magnesium transport protein CorA, transmembrane region"/>
    <property type="match status" value="1"/>
</dbReference>
<dbReference type="GO" id="GO:0046873">
    <property type="term" value="F:metal ion transmembrane transporter activity"/>
    <property type="evidence" value="ECO:0007669"/>
    <property type="project" value="InterPro"/>
</dbReference>